<dbReference type="EMBL" id="GG738846">
    <property type="protein sequence ID" value="EFC49863.1"/>
    <property type="molecule type" value="Genomic_DNA"/>
</dbReference>
<name>D2UZ06_NAEGR</name>
<accession>D2UZ06</accession>
<keyword evidence="3" id="KW-1185">Reference proteome</keyword>
<dbReference type="RefSeq" id="XP_002682607.1">
    <property type="nucleotide sequence ID" value="XM_002682561.1"/>
</dbReference>
<proteinExistence type="predicted"/>
<dbReference type="Proteomes" id="UP000006671">
    <property type="component" value="Unassembled WGS sequence"/>
</dbReference>
<protein>
    <submittedName>
        <fullName evidence="2">Predicted protein</fullName>
    </submittedName>
</protein>
<feature type="compositionally biased region" description="Low complexity" evidence="1">
    <location>
        <begin position="1"/>
        <end position="17"/>
    </location>
</feature>
<dbReference type="GeneID" id="8863198"/>
<gene>
    <name evidence="2" type="ORF">NAEGRDRAFT_61769</name>
</gene>
<organism evidence="3">
    <name type="scientific">Naegleria gruberi</name>
    <name type="common">Amoeba</name>
    <dbReference type="NCBI Taxonomy" id="5762"/>
    <lineage>
        <taxon>Eukaryota</taxon>
        <taxon>Discoba</taxon>
        <taxon>Heterolobosea</taxon>
        <taxon>Tetramitia</taxon>
        <taxon>Eutetramitia</taxon>
        <taxon>Vahlkampfiidae</taxon>
        <taxon>Naegleria</taxon>
    </lineage>
</organism>
<dbReference type="OrthoDB" id="5596992at2759"/>
<reference evidence="2 3" key="1">
    <citation type="journal article" date="2010" name="Cell">
        <title>The genome of Naegleria gruberi illuminates early eukaryotic versatility.</title>
        <authorList>
            <person name="Fritz-Laylin L.K."/>
            <person name="Prochnik S.E."/>
            <person name="Ginger M.L."/>
            <person name="Dacks J.B."/>
            <person name="Carpenter M.L."/>
            <person name="Field M.C."/>
            <person name="Kuo A."/>
            <person name="Paredez A."/>
            <person name="Chapman J."/>
            <person name="Pham J."/>
            <person name="Shu S."/>
            <person name="Neupane R."/>
            <person name="Cipriano M."/>
            <person name="Mancuso J."/>
            <person name="Tu H."/>
            <person name="Salamov A."/>
            <person name="Lindquist E."/>
            <person name="Shapiro H."/>
            <person name="Lucas S."/>
            <person name="Grigoriev I.V."/>
            <person name="Cande W.Z."/>
            <person name="Fulton C."/>
            <person name="Rokhsar D.S."/>
            <person name="Dawson S.C."/>
        </authorList>
    </citation>
    <scope>NUCLEOTIDE SEQUENCE [LARGE SCALE GENOMIC DNA]</scope>
    <source>
        <strain evidence="2 3">NEG-M</strain>
    </source>
</reference>
<evidence type="ECO:0000313" key="3">
    <source>
        <dbReference type="Proteomes" id="UP000006671"/>
    </source>
</evidence>
<dbReference type="AlphaFoldDB" id="D2UZ06"/>
<feature type="region of interest" description="Disordered" evidence="1">
    <location>
        <begin position="63"/>
        <end position="87"/>
    </location>
</feature>
<dbReference type="KEGG" id="ngr:NAEGRDRAFT_61769"/>
<evidence type="ECO:0000313" key="2">
    <source>
        <dbReference type="EMBL" id="EFC49863.1"/>
    </source>
</evidence>
<dbReference type="VEuPathDB" id="AmoebaDB:NAEGRDRAFT_61769"/>
<evidence type="ECO:0000256" key="1">
    <source>
        <dbReference type="SAM" id="MobiDB-lite"/>
    </source>
</evidence>
<sequence length="178" mass="20079">MSSTIESTSSPSTTSETFIQSAEDKSIAEFMIKQATLEQQRLKQNGVDVKLLKVKNVAIIRDETPTTTPNTQQQPSQNKNKNKKKPTRNVINRVEVNTDLDFDIFPQILLSAPVKCIPKPSLNYVNVILIGHGDLTDPAYLCPYTYPADDKENKLQHWAFINNSLKRTDLDIDAFQDV</sequence>
<feature type="compositionally biased region" description="Low complexity" evidence="1">
    <location>
        <begin position="65"/>
        <end position="79"/>
    </location>
</feature>
<feature type="region of interest" description="Disordered" evidence="1">
    <location>
        <begin position="1"/>
        <end position="20"/>
    </location>
</feature>
<dbReference type="InParanoid" id="D2UZ06"/>